<dbReference type="GeneID" id="41963333"/>
<accession>A0A6P8AW35</accession>
<evidence type="ECO:0000313" key="2">
    <source>
        <dbReference type="Proteomes" id="UP000515153"/>
    </source>
</evidence>
<dbReference type="RefSeq" id="XP_030979133.1">
    <property type="nucleotide sequence ID" value="XM_031128425.1"/>
</dbReference>
<keyword evidence="2" id="KW-1185">Reference proteome</keyword>
<evidence type="ECO:0000313" key="3">
    <source>
        <dbReference type="RefSeq" id="XP_030979133.1"/>
    </source>
</evidence>
<organism evidence="2 3">
    <name type="scientific">Pyricularia grisea</name>
    <name type="common">Crabgrass-specific blast fungus</name>
    <name type="synonym">Magnaporthe grisea</name>
    <dbReference type="NCBI Taxonomy" id="148305"/>
    <lineage>
        <taxon>Eukaryota</taxon>
        <taxon>Fungi</taxon>
        <taxon>Dikarya</taxon>
        <taxon>Ascomycota</taxon>
        <taxon>Pezizomycotina</taxon>
        <taxon>Sordariomycetes</taxon>
        <taxon>Sordariomycetidae</taxon>
        <taxon>Magnaporthales</taxon>
        <taxon>Pyriculariaceae</taxon>
        <taxon>Pyricularia</taxon>
    </lineage>
</organism>
<proteinExistence type="predicted"/>
<reference evidence="3" key="2">
    <citation type="submission" date="2019-10" db="EMBL/GenBank/DDBJ databases">
        <authorList>
            <consortium name="NCBI Genome Project"/>
        </authorList>
    </citation>
    <scope>NUCLEOTIDE SEQUENCE</scope>
    <source>
        <strain evidence="3">NI907</strain>
    </source>
</reference>
<dbReference type="KEGG" id="pgri:PgNI_08428"/>
<name>A0A6P8AW35_PYRGI</name>
<reference evidence="3" key="3">
    <citation type="submission" date="2025-08" db="UniProtKB">
        <authorList>
            <consortium name="RefSeq"/>
        </authorList>
    </citation>
    <scope>IDENTIFICATION</scope>
    <source>
        <strain evidence="3">NI907</strain>
    </source>
</reference>
<gene>
    <name evidence="3" type="ORF">PgNI_08428</name>
</gene>
<feature type="region of interest" description="Disordered" evidence="1">
    <location>
        <begin position="46"/>
        <end position="67"/>
    </location>
</feature>
<reference evidence="2 3" key="1">
    <citation type="journal article" date="2019" name="Mol. Biol. Evol.">
        <title>Blast fungal genomes show frequent chromosomal changes, gene gains and losses, and effector gene turnover.</title>
        <authorList>
            <person name="Gomez Luciano L.B."/>
            <person name="Jason Tsai I."/>
            <person name="Chuma I."/>
            <person name="Tosa Y."/>
            <person name="Chen Y.H."/>
            <person name="Li J.Y."/>
            <person name="Li M.Y."/>
            <person name="Jade Lu M.Y."/>
            <person name="Nakayashiki H."/>
            <person name="Li W.H."/>
        </authorList>
    </citation>
    <scope>NUCLEOTIDE SEQUENCE [LARGE SCALE GENOMIC DNA]</scope>
    <source>
        <strain evidence="2 3">NI907</strain>
    </source>
</reference>
<dbReference type="Proteomes" id="UP000515153">
    <property type="component" value="Chromosome V"/>
</dbReference>
<sequence length="98" mass="11031">MLEARCTQLGSGQVRRRYLASMYLRYLWGRPRPACQTVSHTEVARRNNQSFAAHSHKSAPRGTDDSQAARLLVSRPASFPIGVFATRLHFKCISQVVT</sequence>
<dbReference type="AlphaFoldDB" id="A0A6P8AW35"/>
<protein>
    <submittedName>
        <fullName evidence="3">Uncharacterized protein</fullName>
    </submittedName>
</protein>
<evidence type="ECO:0000256" key="1">
    <source>
        <dbReference type="SAM" id="MobiDB-lite"/>
    </source>
</evidence>